<dbReference type="Pfam" id="PF00990">
    <property type="entry name" value="GGDEF"/>
    <property type="match status" value="1"/>
</dbReference>
<dbReference type="PANTHER" id="PTHR44757:SF2">
    <property type="entry name" value="BIOFILM ARCHITECTURE MAINTENANCE PROTEIN MBAA"/>
    <property type="match status" value="1"/>
</dbReference>
<evidence type="ECO:0000259" key="3">
    <source>
        <dbReference type="PROSITE" id="PS50887"/>
    </source>
</evidence>
<dbReference type="Gene3D" id="3.30.450.20">
    <property type="entry name" value="PAS domain"/>
    <property type="match status" value="1"/>
</dbReference>
<dbReference type="InterPro" id="IPR043128">
    <property type="entry name" value="Rev_trsase/Diguanyl_cyclase"/>
</dbReference>
<accession>A0A919K309</accession>
<feature type="transmembrane region" description="Helical" evidence="1">
    <location>
        <begin position="86"/>
        <end position="104"/>
    </location>
</feature>
<organism evidence="4 5">
    <name type="scientific">Paractinoplanes rishiriensis</name>
    <dbReference type="NCBI Taxonomy" id="1050105"/>
    <lineage>
        <taxon>Bacteria</taxon>
        <taxon>Bacillati</taxon>
        <taxon>Actinomycetota</taxon>
        <taxon>Actinomycetes</taxon>
        <taxon>Micromonosporales</taxon>
        <taxon>Micromonosporaceae</taxon>
        <taxon>Paractinoplanes</taxon>
    </lineage>
</organism>
<sequence>MWPISLGVMRWADSEARVAGHMARQVHLNLWVFAALSAMGLIRCELAWPDSYRWALIPLGAAVAGLAAATRLPWNRLAASRWTMPVLAVNYASAIGCLFLYCLVDPDAEIMFPTGAMVITVAAASTTGARASLAIGAVALAGYLTLAAVRPMANMTLGLSVVAVMAVVIGLCARTAHNRRLQQAQRDAAERRAAALLENGSDAVLAIAGDRVQYVSASVHRILGHGNANLSVEDLAAMTHPDELDLVREWVAKLSAGGPGHTVRLESRTKHADGHYIDTEVTGTNHLDDPDIGAIILTIRDVSTQKALRSELTRQAFEDPVTGLPNRSLLRDRAETAVRRHLREAGRVSLLLVDLDDFKKVNDTLGHMAGDDFLRAVARHMAEVVRPSDTLARLGGDEFAVLVEGLDDMELHAMAQRLLEAVKLPVRIGNTELVGSASVGIATVKAGEVGDGDAAEELLRDADLAMYAAKATGRDRVAVFEESMYADAVAEAETRAELERAVENDEFVVNYQPIVDLPSGRLIGVEALVRWQHPTRGLLGPNEFIAHTERTGLIVPIGARVLRVACSQVAAWHREIPAADRIRVSINLSARQFQEPGLLDTVREVLHDTGIAPERVVLEITESLLMHDVDATVVTLNELRAMGVRIAIDDFGTGYSSLSYLRRFPIDILKIDKAFIDGITANAEDATLAEAVVGLGRALRLQTVAEGIEHADQKSILSDLGCTYGQGYLFARPGTADEITVMVREAYE</sequence>
<dbReference type="Pfam" id="PF00563">
    <property type="entry name" value="EAL"/>
    <property type="match status" value="1"/>
</dbReference>
<feature type="transmembrane region" description="Helical" evidence="1">
    <location>
        <begin position="28"/>
        <end position="48"/>
    </location>
</feature>
<keyword evidence="1" id="KW-1133">Transmembrane helix</keyword>
<keyword evidence="5" id="KW-1185">Reference proteome</keyword>
<comment type="caution">
    <text evidence="4">The sequence shown here is derived from an EMBL/GenBank/DDBJ whole genome shotgun (WGS) entry which is preliminary data.</text>
</comment>
<dbReference type="AlphaFoldDB" id="A0A919K309"/>
<dbReference type="InterPro" id="IPR000014">
    <property type="entry name" value="PAS"/>
</dbReference>
<dbReference type="SUPFAM" id="SSF141868">
    <property type="entry name" value="EAL domain-like"/>
    <property type="match status" value="1"/>
</dbReference>
<name>A0A919K309_9ACTN</name>
<keyword evidence="1" id="KW-0812">Transmembrane</keyword>
<dbReference type="FunFam" id="3.20.20.450:FF:000001">
    <property type="entry name" value="Cyclic di-GMP phosphodiesterase yahA"/>
    <property type="match status" value="1"/>
</dbReference>
<reference evidence="4" key="1">
    <citation type="submission" date="2021-01" db="EMBL/GenBank/DDBJ databases">
        <title>Whole genome shotgun sequence of Actinoplanes rishiriensis NBRC 108556.</title>
        <authorList>
            <person name="Komaki H."/>
            <person name="Tamura T."/>
        </authorList>
    </citation>
    <scope>NUCLEOTIDE SEQUENCE</scope>
    <source>
        <strain evidence="4">NBRC 108556</strain>
    </source>
</reference>
<evidence type="ECO:0000256" key="1">
    <source>
        <dbReference type="SAM" id="Phobius"/>
    </source>
</evidence>
<feature type="transmembrane region" description="Helical" evidence="1">
    <location>
        <begin position="133"/>
        <end position="149"/>
    </location>
</feature>
<dbReference type="SMART" id="SM00267">
    <property type="entry name" value="GGDEF"/>
    <property type="match status" value="1"/>
</dbReference>
<keyword evidence="1" id="KW-0472">Membrane</keyword>
<feature type="domain" description="GGDEF" evidence="3">
    <location>
        <begin position="346"/>
        <end position="482"/>
    </location>
</feature>
<dbReference type="CDD" id="cd01949">
    <property type="entry name" value="GGDEF"/>
    <property type="match status" value="1"/>
</dbReference>
<dbReference type="NCBIfam" id="TIGR00229">
    <property type="entry name" value="sensory_box"/>
    <property type="match status" value="1"/>
</dbReference>
<dbReference type="InterPro" id="IPR000160">
    <property type="entry name" value="GGDEF_dom"/>
</dbReference>
<evidence type="ECO:0000313" key="4">
    <source>
        <dbReference type="EMBL" id="GIE95696.1"/>
    </source>
</evidence>
<dbReference type="SUPFAM" id="SSF55073">
    <property type="entry name" value="Nucleotide cyclase"/>
    <property type="match status" value="1"/>
</dbReference>
<dbReference type="Proteomes" id="UP000636960">
    <property type="component" value="Unassembled WGS sequence"/>
</dbReference>
<dbReference type="PROSITE" id="PS50887">
    <property type="entry name" value="GGDEF"/>
    <property type="match status" value="1"/>
</dbReference>
<dbReference type="InterPro" id="IPR035919">
    <property type="entry name" value="EAL_sf"/>
</dbReference>
<dbReference type="SMART" id="SM00091">
    <property type="entry name" value="PAS"/>
    <property type="match status" value="1"/>
</dbReference>
<evidence type="ECO:0000313" key="5">
    <source>
        <dbReference type="Proteomes" id="UP000636960"/>
    </source>
</evidence>
<dbReference type="SMART" id="SM00052">
    <property type="entry name" value="EAL"/>
    <property type="match status" value="1"/>
</dbReference>
<dbReference type="NCBIfam" id="TIGR00254">
    <property type="entry name" value="GGDEF"/>
    <property type="match status" value="1"/>
</dbReference>
<gene>
    <name evidence="4" type="ORF">Ari01nite_31610</name>
</gene>
<dbReference type="PANTHER" id="PTHR44757">
    <property type="entry name" value="DIGUANYLATE CYCLASE DGCP"/>
    <property type="match status" value="1"/>
</dbReference>
<dbReference type="Gene3D" id="3.20.20.450">
    <property type="entry name" value="EAL domain"/>
    <property type="match status" value="1"/>
</dbReference>
<dbReference type="InterPro" id="IPR052155">
    <property type="entry name" value="Biofilm_reg_signaling"/>
</dbReference>
<dbReference type="InterPro" id="IPR029787">
    <property type="entry name" value="Nucleotide_cyclase"/>
</dbReference>
<proteinExistence type="predicted"/>
<dbReference type="CDD" id="cd01948">
    <property type="entry name" value="EAL"/>
    <property type="match status" value="1"/>
</dbReference>
<dbReference type="EMBL" id="BOMV01000034">
    <property type="protein sequence ID" value="GIE95696.1"/>
    <property type="molecule type" value="Genomic_DNA"/>
</dbReference>
<feature type="domain" description="EAL" evidence="2">
    <location>
        <begin position="491"/>
        <end position="747"/>
    </location>
</feature>
<dbReference type="InterPro" id="IPR035965">
    <property type="entry name" value="PAS-like_dom_sf"/>
</dbReference>
<protein>
    <submittedName>
        <fullName evidence="4">Uncharacterized protein</fullName>
    </submittedName>
</protein>
<evidence type="ECO:0000259" key="2">
    <source>
        <dbReference type="PROSITE" id="PS50883"/>
    </source>
</evidence>
<feature type="transmembrane region" description="Helical" evidence="1">
    <location>
        <begin position="54"/>
        <end position="74"/>
    </location>
</feature>
<dbReference type="PROSITE" id="PS50883">
    <property type="entry name" value="EAL"/>
    <property type="match status" value="1"/>
</dbReference>
<dbReference type="InterPro" id="IPR001633">
    <property type="entry name" value="EAL_dom"/>
</dbReference>
<feature type="transmembrane region" description="Helical" evidence="1">
    <location>
        <begin position="155"/>
        <end position="176"/>
    </location>
</feature>
<dbReference type="CDD" id="cd00130">
    <property type="entry name" value="PAS"/>
    <property type="match status" value="1"/>
</dbReference>
<dbReference type="SUPFAM" id="SSF55785">
    <property type="entry name" value="PYP-like sensor domain (PAS domain)"/>
    <property type="match status" value="1"/>
</dbReference>
<dbReference type="Gene3D" id="3.30.70.270">
    <property type="match status" value="1"/>
</dbReference>
<dbReference type="FunFam" id="3.30.70.270:FF:000001">
    <property type="entry name" value="Diguanylate cyclase domain protein"/>
    <property type="match status" value="1"/>
</dbReference>